<organism evidence="1 2">
    <name type="scientific">Thermodesulfobacterium geofontis (strain OPF15)</name>
    <dbReference type="NCBI Taxonomy" id="795359"/>
    <lineage>
        <taxon>Bacteria</taxon>
        <taxon>Pseudomonadati</taxon>
        <taxon>Thermodesulfobacteriota</taxon>
        <taxon>Thermodesulfobacteria</taxon>
        <taxon>Thermodesulfobacteriales</taxon>
        <taxon>Thermodesulfobacteriaceae</taxon>
        <taxon>Thermodesulfobacterium</taxon>
    </lineage>
</organism>
<proteinExistence type="predicted"/>
<dbReference type="AlphaFoldDB" id="F8C1Y4"/>
<sequence>MDLSRFSDEELIEEWAFSLASQEAIETFFDDYSAEATLPYRTEIHKRGLDNHPKVIEADKKLIQYALKEKPYPPVITDDYEPPLEYWWWHIDKIGERTYPAELLPEHLRELYLQGF</sequence>
<dbReference type="HOGENOM" id="CLU_155941_0_0_0"/>
<evidence type="ECO:0000313" key="1">
    <source>
        <dbReference type="EMBL" id="AEH23313.1"/>
    </source>
</evidence>
<dbReference type="RefSeq" id="WP_013910011.1">
    <property type="nucleotide sequence ID" value="NC_015682.1"/>
</dbReference>
<name>F8C1Y4_THEGP</name>
<protein>
    <submittedName>
        <fullName evidence="1">Uncharacterized protein</fullName>
    </submittedName>
</protein>
<keyword evidence="2" id="KW-1185">Reference proteome</keyword>
<accession>F8C1Y4</accession>
<gene>
    <name evidence="1" type="ordered locus">TOPB45_1229</name>
</gene>
<dbReference type="KEGG" id="top:TOPB45_1229"/>
<dbReference type="EMBL" id="CP002829">
    <property type="protein sequence ID" value="AEH23313.1"/>
    <property type="molecule type" value="Genomic_DNA"/>
</dbReference>
<dbReference type="OrthoDB" id="9802962at2"/>
<dbReference type="Proteomes" id="UP000006583">
    <property type="component" value="Chromosome"/>
</dbReference>
<evidence type="ECO:0000313" key="2">
    <source>
        <dbReference type="Proteomes" id="UP000006583"/>
    </source>
</evidence>
<reference evidence="1 2" key="1">
    <citation type="journal article" date="2013" name="Genome Announc.">
        <title>Complete genome sequence of the hyperthermophilic sulfate-reducing bacterium Thermodesulfobacterium geofontis OPF15T.</title>
        <authorList>
            <person name="Elkins J.G."/>
            <person name="Hamilton-Brehm S.D."/>
            <person name="Lucas S."/>
            <person name="Han J."/>
            <person name="Lapidus A."/>
            <person name="Cheng J.F."/>
            <person name="Goodwin L.A."/>
            <person name="Pitluck S."/>
            <person name="Peters L."/>
            <person name="Mikhailova N."/>
            <person name="Davenport K.W."/>
            <person name="Detter J.C."/>
            <person name="Han C.S."/>
            <person name="Tapia R."/>
            <person name="Land M.L."/>
            <person name="Hauser L."/>
            <person name="Kyrpides N.C."/>
            <person name="Ivanova N.N."/>
            <person name="Pagani I."/>
            <person name="Bruce D."/>
            <person name="Woyke T."/>
            <person name="Cottingham R.W."/>
        </authorList>
    </citation>
    <scope>NUCLEOTIDE SEQUENCE [LARGE SCALE GENOMIC DNA]</scope>
    <source>
        <strain evidence="1 2">OPF15</strain>
    </source>
</reference>
<dbReference type="PATRIC" id="fig|795359.3.peg.1248"/>
<dbReference type="eggNOG" id="ENOG5033MSP">
    <property type="taxonomic scope" value="Bacteria"/>
</dbReference>